<dbReference type="Gene3D" id="2.40.100.10">
    <property type="entry name" value="Cyclophilin-like"/>
    <property type="match status" value="1"/>
</dbReference>
<organism evidence="3 4">
    <name type="scientific">Triparma columacea</name>
    <dbReference type="NCBI Taxonomy" id="722753"/>
    <lineage>
        <taxon>Eukaryota</taxon>
        <taxon>Sar</taxon>
        <taxon>Stramenopiles</taxon>
        <taxon>Ochrophyta</taxon>
        <taxon>Bolidophyceae</taxon>
        <taxon>Parmales</taxon>
        <taxon>Triparmaceae</taxon>
        <taxon>Triparma</taxon>
    </lineage>
</organism>
<dbReference type="InterPro" id="IPR029000">
    <property type="entry name" value="Cyclophilin-like_dom_sf"/>
</dbReference>
<dbReference type="Proteomes" id="UP001165065">
    <property type="component" value="Unassembled WGS sequence"/>
</dbReference>
<keyword evidence="1" id="KW-0413">Isomerase</keyword>
<comment type="similarity">
    <text evidence="1">Belongs to the cyclophilin-type PPIase family.</text>
</comment>
<comment type="caution">
    <text evidence="3">The sequence shown here is derived from an EMBL/GenBank/DDBJ whole genome shotgun (WGS) entry which is preliminary data.</text>
</comment>
<dbReference type="PROSITE" id="PS50072">
    <property type="entry name" value="CSA_PPIASE_2"/>
    <property type="match status" value="1"/>
</dbReference>
<reference evidence="4" key="1">
    <citation type="journal article" date="2023" name="Commun. Biol.">
        <title>Genome analysis of Parmales, the sister group of diatoms, reveals the evolutionary specialization of diatoms from phago-mixotrophs to photoautotrophs.</title>
        <authorList>
            <person name="Ban H."/>
            <person name="Sato S."/>
            <person name="Yoshikawa S."/>
            <person name="Yamada K."/>
            <person name="Nakamura Y."/>
            <person name="Ichinomiya M."/>
            <person name="Sato N."/>
            <person name="Blanc-Mathieu R."/>
            <person name="Endo H."/>
            <person name="Kuwata A."/>
            <person name="Ogata H."/>
        </authorList>
    </citation>
    <scope>NUCLEOTIDE SEQUENCE [LARGE SCALE GENOMIC DNA]</scope>
</reference>
<name>A0A9W7LBR7_9STRA</name>
<dbReference type="AlphaFoldDB" id="A0A9W7LBR7"/>
<comment type="function">
    <text evidence="1">PPIases accelerate the folding of proteins. It catalyzes the cis-trans isomerization of proline imidic peptide bonds in oligopeptides.</text>
</comment>
<dbReference type="OrthoDB" id="193499at2759"/>
<sequence length="241" mass="26631">MHHLCRKGGCLLLVQVRFNVRIARGDGTFATRDDDADPVYRSSLVFGLYGDNAPVSVEQFLSYIDPAQFTVPSFASSLFSAVTPEDGLLVGGKIKGLESTVFNNQSVLQYGGKILPSKLWLNPSDLSRLPHDRGCLLTHRDLEVEPRFGITTKAAKALDSTHTVFGEVLEGEEFIRRCEFLPTYSVSTSTSEEPGSLAAEIFTQQKNLFRNVAKSIGDDRIDKLYEGKLLRKVDVSSVELL</sequence>
<dbReference type="EC" id="5.2.1.8" evidence="1"/>
<evidence type="ECO:0000313" key="4">
    <source>
        <dbReference type="Proteomes" id="UP001165065"/>
    </source>
</evidence>
<dbReference type="GO" id="GO:0003755">
    <property type="term" value="F:peptidyl-prolyl cis-trans isomerase activity"/>
    <property type="evidence" value="ECO:0007669"/>
    <property type="project" value="UniProtKB-UniRule"/>
</dbReference>
<proteinExistence type="inferred from homology"/>
<dbReference type="InterPro" id="IPR002130">
    <property type="entry name" value="Cyclophilin-type_PPIase_dom"/>
</dbReference>
<dbReference type="PRINTS" id="PR00153">
    <property type="entry name" value="CSAPPISMRASE"/>
</dbReference>
<evidence type="ECO:0000313" key="3">
    <source>
        <dbReference type="EMBL" id="GMI44002.1"/>
    </source>
</evidence>
<comment type="catalytic activity">
    <reaction evidence="1">
        <text>[protein]-peptidylproline (omega=180) = [protein]-peptidylproline (omega=0)</text>
        <dbReference type="Rhea" id="RHEA:16237"/>
        <dbReference type="Rhea" id="RHEA-COMP:10747"/>
        <dbReference type="Rhea" id="RHEA-COMP:10748"/>
        <dbReference type="ChEBI" id="CHEBI:83833"/>
        <dbReference type="ChEBI" id="CHEBI:83834"/>
        <dbReference type="EC" id="5.2.1.8"/>
    </reaction>
</comment>
<accession>A0A9W7LBR7</accession>
<keyword evidence="1" id="KW-0697">Rotamase</keyword>
<dbReference type="EMBL" id="BRYA01000204">
    <property type="protein sequence ID" value="GMI44002.1"/>
    <property type="molecule type" value="Genomic_DNA"/>
</dbReference>
<gene>
    <name evidence="3" type="ORF">TrCOL_g2834</name>
</gene>
<evidence type="ECO:0000259" key="2">
    <source>
        <dbReference type="PROSITE" id="PS50072"/>
    </source>
</evidence>
<dbReference type="SUPFAM" id="SSF50891">
    <property type="entry name" value="Cyclophilin-like"/>
    <property type="match status" value="1"/>
</dbReference>
<dbReference type="Pfam" id="PF00160">
    <property type="entry name" value="Pro_isomerase"/>
    <property type="match status" value="1"/>
</dbReference>
<evidence type="ECO:0000256" key="1">
    <source>
        <dbReference type="RuleBase" id="RU363019"/>
    </source>
</evidence>
<feature type="domain" description="PPIase cyclophilin-type" evidence="2">
    <location>
        <begin position="44"/>
        <end position="194"/>
    </location>
</feature>
<protein>
    <recommendedName>
        <fullName evidence="1">Peptidyl-prolyl cis-trans isomerase</fullName>
        <shortName evidence="1">PPIase</shortName>
        <ecNumber evidence="1">5.2.1.8</ecNumber>
    </recommendedName>
</protein>
<keyword evidence="4" id="KW-1185">Reference proteome</keyword>